<organism evidence="1 2">
    <name type="scientific">Gigaspora margarita</name>
    <dbReference type="NCBI Taxonomy" id="4874"/>
    <lineage>
        <taxon>Eukaryota</taxon>
        <taxon>Fungi</taxon>
        <taxon>Fungi incertae sedis</taxon>
        <taxon>Mucoromycota</taxon>
        <taxon>Glomeromycotina</taxon>
        <taxon>Glomeromycetes</taxon>
        <taxon>Diversisporales</taxon>
        <taxon>Gigasporaceae</taxon>
        <taxon>Gigaspora</taxon>
    </lineage>
</organism>
<reference evidence="1 2" key="1">
    <citation type="submission" date="2021-06" db="EMBL/GenBank/DDBJ databases">
        <authorList>
            <person name="Kallberg Y."/>
            <person name="Tangrot J."/>
            <person name="Rosling A."/>
        </authorList>
    </citation>
    <scope>NUCLEOTIDE SEQUENCE [LARGE SCALE GENOMIC DNA]</scope>
    <source>
        <strain evidence="1 2">120-4 pot B 10/14</strain>
    </source>
</reference>
<proteinExistence type="predicted"/>
<name>A0ABN7V9T1_GIGMA</name>
<protein>
    <submittedName>
        <fullName evidence="1">38773_t:CDS:1</fullName>
    </submittedName>
</protein>
<feature type="non-terminal residue" evidence="1">
    <location>
        <position position="57"/>
    </location>
</feature>
<gene>
    <name evidence="1" type="ORF">GMARGA_LOCUS15619</name>
</gene>
<sequence length="57" mass="6789">MDKVNEFVNYLEQFIKTIKSDLDKQQENDSNVKNLIVEDPICVQYKEWHSNCQNQIA</sequence>
<dbReference type="Proteomes" id="UP000789901">
    <property type="component" value="Unassembled WGS sequence"/>
</dbReference>
<accession>A0ABN7V9T1</accession>
<evidence type="ECO:0000313" key="1">
    <source>
        <dbReference type="EMBL" id="CAG8743377.1"/>
    </source>
</evidence>
<evidence type="ECO:0000313" key="2">
    <source>
        <dbReference type="Proteomes" id="UP000789901"/>
    </source>
</evidence>
<dbReference type="EMBL" id="CAJVQB010010853">
    <property type="protein sequence ID" value="CAG8743377.1"/>
    <property type="molecule type" value="Genomic_DNA"/>
</dbReference>
<comment type="caution">
    <text evidence="1">The sequence shown here is derived from an EMBL/GenBank/DDBJ whole genome shotgun (WGS) entry which is preliminary data.</text>
</comment>
<keyword evidence="2" id="KW-1185">Reference proteome</keyword>